<dbReference type="InterPro" id="IPR028259">
    <property type="entry name" value="AP2-like_int_N"/>
</dbReference>
<evidence type="ECO:0000256" key="1">
    <source>
        <dbReference type="ARBA" id="ARBA00008857"/>
    </source>
</evidence>
<dbReference type="PANTHER" id="PTHR30349">
    <property type="entry name" value="PHAGE INTEGRASE-RELATED"/>
    <property type="match status" value="1"/>
</dbReference>
<dbReference type="EMBL" id="SSOB01000048">
    <property type="protein sequence ID" value="THF73888.1"/>
    <property type="molecule type" value="Genomic_DNA"/>
</dbReference>
<keyword evidence="3" id="KW-0238">DNA-binding</keyword>
<reference evidence="6 7" key="1">
    <citation type="submission" date="2019-04" db="EMBL/GenBank/DDBJ databases">
        <title>Cohnella sp. nov. isolated from preserved vegetables.</title>
        <authorList>
            <person name="Lin S.-Y."/>
            <person name="Hung M.-H."/>
            <person name="Young C.-C."/>
        </authorList>
    </citation>
    <scope>NUCLEOTIDE SEQUENCE [LARGE SCALE GENOMIC DNA]</scope>
    <source>
        <strain evidence="6 7">CC-MHH1044</strain>
    </source>
</reference>
<name>A0A4S4BIQ4_9BACL</name>
<dbReference type="CDD" id="cd01189">
    <property type="entry name" value="INT_ICEBs1_C_like"/>
    <property type="match status" value="1"/>
</dbReference>
<dbReference type="Pfam" id="PF00589">
    <property type="entry name" value="Phage_integrase"/>
    <property type="match status" value="1"/>
</dbReference>
<dbReference type="GO" id="GO:0015074">
    <property type="term" value="P:DNA integration"/>
    <property type="evidence" value="ECO:0007669"/>
    <property type="project" value="UniProtKB-KW"/>
</dbReference>
<dbReference type="SUPFAM" id="SSF56349">
    <property type="entry name" value="DNA breaking-rejoining enzymes"/>
    <property type="match status" value="1"/>
</dbReference>
<keyword evidence="2" id="KW-0229">DNA integration</keyword>
<proteinExistence type="inferred from homology"/>
<organism evidence="6 7">
    <name type="scientific">Cohnella fermenti</name>
    <dbReference type="NCBI Taxonomy" id="2565925"/>
    <lineage>
        <taxon>Bacteria</taxon>
        <taxon>Bacillati</taxon>
        <taxon>Bacillota</taxon>
        <taxon>Bacilli</taxon>
        <taxon>Bacillales</taxon>
        <taxon>Paenibacillaceae</taxon>
        <taxon>Cohnella</taxon>
    </lineage>
</organism>
<comment type="similarity">
    <text evidence="1">Belongs to the 'phage' integrase family.</text>
</comment>
<evidence type="ECO:0000256" key="3">
    <source>
        <dbReference type="ARBA" id="ARBA00023125"/>
    </source>
</evidence>
<evidence type="ECO:0000256" key="2">
    <source>
        <dbReference type="ARBA" id="ARBA00022908"/>
    </source>
</evidence>
<gene>
    <name evidence="6" type="ORF">E6C55_27575</name>
</gene>
<dbReference type="RefSeq" id="WP_136373065.1">
    <property type="nucleotide sequence ID" value="NZ_SSOB01000048.1"/>
</dbReference>
<dbReference type="InterPro" id="IPR002104">
    <property type="entry name" value="Integrase_catalytic"/>
</dbReference>
<dbReference type="OrthoDB" id="9803188at2"/>
<feature type="domain" description="Tyr recombinase" evidence="5">
    <location>
        <begin position="168"/>
        <end position="366"/>
    </location>
</feature>
<dbReference type="PROSITE" id="PS51898">
    <property type="entry name" value="TYR_RECOMBINASE"/>
    <property type="match status" value="1"/>
</dbReference>
<dbReference type="InterPro" id="IPR011010">
    <property type="entry name" value="DNA_brk_join_enz"/>
</dbReference>
<accession>A0A4S4BIQ4</accession>
<dbReference type="InterPro" id="IPR010998">
    <property type="entry name" value="Integrase_recombinase_N"/>
</dbReference>
<dbReference type="Gene3D" id="1.10.150.130">
    <property type="match status" value="1"/>
</dbReference>
<dbReference type="GO" id="GO:0006310">
    <property type="term" value="P:DNA recombination"/>
    <property type="evidence" value="ECO:0007669"/>
    <property type="project" value="UniProtKB-KW"/>
</dbReference>
<evidence type="ECO:0000313" key="6">
    <source>
        <dbReference type="EMBL" id="THF73888.1"/>
    </source>
</evidence>
<dbReference type="PANTHER" id="PTHR30349:SF64">
    <property type="entry name" value="PROPHAGE INTEGRASE INTD-RELATED"/>
    <property type="match status" value="1"/>
</dbReference>
<evidence type="ECO:0000313" key="7">
    <source>
        <dbReference type="Proteomes" id="UP000310636"/>
    </source>
</evidence>
<evidence type="ECO:0000259" key="5">
    <source>
        <dbReference type="PROSITE" id="PS51898"/>
    </source>
</evidence>
<dbReference type="InterPro" id="IPR050090">
    <property type="entry name" value="Tyrosine_recombinase_XerCD"/>
</dbReference>
<evidence type="ECO:0000256" key="4">
    <source>
        <dbReference type="ARBA" id="ARBA00023172"/>
    </source>
</evidence>
<dbReference type="Proteomes" id="UP000310636">
    <property type="component" value="Unassembled WGS sequence"/>
</dbReference>
<dbReference type="Pfam" id="PF14657">
    <property type="entry name" value="Arm-DNA-bind_4"/>
    <property type="match status" value="1"/>
</dbReference>
<dbReference type="GO" id="GO:0003677">
    <property type="term" value="F:DNA binding"/>
    <property type="evidence" value="ECO:0007669"/>
    <property type="project" value="UniProtKB-KW"/>
</dbReference>
<keyword evidence="7" id="KW-1185">Reference proteome</keyword>
<dbReference type="InterPro" id="IPR004107">
    <property type="entry name" value="Integrase_SAM-like_N"/>
</dbReference>
<dbReference type="AlphaFoldDB" id="A0A4S4BIQ4"/>
<sequence length="379" mass="43673">MAGKTVKKDGKTWYFVLTHGKKDNGKPQQIKRRGYKTKQEAQKALNELEYSLTNGTYVKPNKMLYREYMVNHWLEDKITKVKKQTLATYKWLIVGHVLPALGDIELTKLTPMAIQKFYNQMTKDEQLTDENIQKIHTLINDSLKKAERWELVTKNPASLVDRPKAVKKEVIVWDVDEVKTFLKHGDKGSRYFIAFWIALTSGARQGEILGLRWQDVDFENNCIRITQTLSSDGKEIQPYTKTKSGTRTINLPKETMKRLKKHKQMVDREKEKAEPGTYHDMDLVVCTGNGTPTNKSNLRRAFSVAIKEAGVKKIKFHSMRHTHATLLLLQGENPKIVSERLGHATVRLTLDTYSHLLPSMQKETAEKFGKLLFNSEQDE</sequence>
<comment type="caution">
    <text evidence="6">The sequence shown here is derived from an EMBL/GenBank/DDBJ whole genome shotgun (WGS) entry which is preliminary data.</text>
</comment>
<dbReference type="Gene3D" id="1.10.443.10">
    <property type="entry name" value="Intergrase catalytic core"/>
    <property type="match status" value="1"/>
</dbReference>
<dbReference type="Pfam" id="PF14659">
    <property type="entry name" value="Phage_int_SAM_3"/>
    <property type="match status" value="1"/>
</dbReference>
<dbReference type="InterPro" id="IPR013762">
    <property type="entry name" value="Integrase-like_cat_sf"/>
</dbReference>
<keyword evidence="4" id="KW-0233">DNA recombination</keyword>
<protein>
    <submittedName>
        <fullName evidence="6">Site-specific integrase</fullName>
    </submittedName>
</protein>